<dbReference type="PIRSF" id="PIRSF033579">
    <property type="entry name" value="Anaer_Co_chel"/>
    <property type="match status" value="1"/>
</dbReference>
<dbReference type="EMBL" id="CYZV01000006">
    <property type="protein sequence ID" value="CUN80210.1"/>
    <property type="molecule type" value="Genomic_DNA"/>
</dbReference>
<dbReference type="CDD" id="cd03412">
    <property type="entry name" value="CbiK_N"/>
    <property type="match status" value="1"/>
</dbReference>
<reference evidence="3 4" key="1">
    <citation type="submission" date="2015-09" db="EMBL/GenBank/DDBJ databases">
        <authorList>
            <consortium name="Pathogen Informatics"/>
        </authorList>
    </citation>
    <scope>NUCLEOTIDE SEQUENCE [LARGE SCALE GENOMIC DNA]</scope>
    <source>
        <strain evidence="3 4">2789STDY5834855</strain>
    </source>
</reference>
<dbReference type="InterPro" id="IPR050963">
    <property type="entry name" value="Sirohydro_Cobaltochel/CbiX"/>
</dbReference>
<dbReference type="RefSeq" id="WP_042398057.1">
    <property type="nucleotide sequence ID" value="NZ_CYYT01000017.1"/>
</dbReference>
<organism evidence="3 4">
    <name type="scientific">Clostridium disporicum</name>
    <dbReference type="NCBI Taxonomy" id="84024"/>
    <lineage>
        <taxon>Bacteria</taxon>
        <taxon>Bacillati</taxon>
        <taxon>Bacillota</taxon>
        <taxon>Clostridia</taxon>
        <taxon>Eubacteriales</taxon>
        <taxon>Clostridiaceae</taxon>
        <taxon>Clostridium</taxon>
    </lineage>
</organism>
<dbReference type="GO" id="GO:0019251">
    <property type="term" value="P:anaerobic cobalamin biosynthetic process"/>
    <property type="evidence" value="ECO:0007669"/>
    <property type="project" value="InterPro"/>
</dbReference>
<dbReference type="CDD" id="cd03413">
    <property type="entry name" value="CbiK_C"/>
    <property type="match status" value="1"/>
</dbReference>
<evidence type="ECO:0000256" key="1">
    <source>
        <dbReference type="PIRSR" id="PIRSR033579-1"/>
    </source>
</evidence>
<dbReference type="Proteomes" id="UP000095558">
    <property type="component" value="Unassembled WGS sequence"/>
</dbReference>
<dbReference type="AlphaFoldDB" id="A0A173ZX95"/>
<dbReference type="PANTHER" id="PTHR33542:SF3">
    <property type="entry name" value="SIROHYDROCHLORIN FERROCHELATASE, CHLOROPLASTIC"/>
    <property type="match status" value="1"/>
</dbReference>
<evidence type="ECO:0000313" key="3">
    <source>
        <dbReference type="EMBL" id="CUN80210.1"/>
    </source>
</evidence>
<dbReference type="PANTHER" id="PTHR33542">
    <property type="entry name" value="SIROHYDROCHLORIN FERROCHELATASE, CHLOROPLASTIC"/>
    <property type="match status" value="1"/>
</dbReference>
<proteinExistence type="predicted"/>
<protein>
    <submittedName>
        <fullName evidence="3">Sirohydrochlorin cobaltochelatase</fullName>
        <ecNumber evidence="3">4.99.1.3</ecNumber>
    </submittedName>
</protein>
<feature type="binding site" evidence="2">
    <location>
        <position position="211"/>
    </location>
    <ligand>
        <name>Co(2+)</name>
        <dbReference type="ChEBI" id="CHEBI:48828"/>
    </ligand>
</feature>
<dbReference type="Pfam" id="PF06180">
    <property type="entry name" value="CbiK"/>
    <property type="match status" value="1"/>
</dbReference>
<dbReference type="OrthoDB" id="9770331at2"/>
<dbReference type="SUPFAM" id="SSF53800">
    <property type="entry name" value="Chelatase"/>
    <property type="match status" value="1"/>
</dbReference>
<dbReference type="InterPro" id="IPR010388">
    <property type="entry name" value="Anaerobic_Co-chelatase"/>
</dbReference>
<keyword evidence="3" id="KW-0456">Lyase</keyword>
<dbReference type="GO" id="GO:0016852">
    <property type="term" value="F:sirohydrochlorin cobaltochelatase activity"/>
    <property type="evidence" value="ECO:0007669"/>
    <property type="project" value="UniProtKB-EC"/>
</dbReference>
<dbReference type="EC" id="4.99.1.3" evidence="3"/>
<sequence>MKKAILVVSFGTSYLDTLEKTIENAENQIRNSFSEYDIYRAFTSHKIIKKLKEKYEIFVDKPEEMMEKLYEDGYEEVIMQPLHMIPGEEFIYVNKIAEAFKDKFSILKVGRPIFYYQGIEELPQDYSLFIEATKELYEKNNAVVYVGHGTAHPSNSVYGCLQAVLEDEGYENVFVGTVEGYPNFETVLRRLKRKNITEVTLAPLMMVAGDHARNDMASDDEDSWKSMLEEEGIKVNLHMKGLGENEKFNELYINRIEDLINNRYIGVGQTKKGHKVKVKS</sequence>
<dbReference type="Gene3D" id="3.40.50.1400">
    <property type="match status" value="2"/>
</dbReference>
<dbReference type="GeneID" id="83011898"/>
<evidence type="ECO:0000256" key="2">
    <source>
        <dbReference type="PIRSR" id="PIRSR033579-3"/>
    </source>
</evidence>
<feature type="binding site" evidence="2">
    <location>
        <position position="179"/>
    </location>
    <ligand>
        <name>Co(2+)</name>
        <dbReference type="ChEBI" id="CHEBI:48828"/>
    </ligand>
</feature>
<evidence type="ECO:0000313" key="4">
    <source>
        <dbReference type="Proteomes" id="UP000095558"/>
    </source>
</evidence>
<gene>
    <name evidence="3" type="primary">cbiK_1</name>
    <name evidence="3" type="ORF">ERS852470_00751</name>
</gene>
<keyword evidence="2" id="KW-0170">Cobalt</keyword>
<dbReference type="GO" id="GO:0046872">
    <property type="term" value="F:metal ion binding"/>
    <property type="evidence" value="ECO:0007669"/>
    <property type="project" value="UniProtKB-KW"/>
</dbReference>
<keyword evidence="2" id="KW-0479">Metal-binding</keyword>
<feature type="binding site" evidence="2">
    <location>
        <position position="148"/>
    </location>
    <ligand>
        <name>Co(2+)</name>
        <dbReference type="ChEBI" id="CHEBI:48828"/>
    </ligand>
</feature>
<accession>A0A173ZX95</accession>
<name>A0A173ZX95_9CLOT</name>
<feature type="active site" description="Proton acceptor" evidence="1">
    <location>
        <position position="148"/>
    </location>
</feature>